<gene>
    <name evidence="2" type="ORF">FEM48_Zijuj05G0073500</name>
</gene>
<evidence type="ECO:0000256" key="1">
    <source>
        <dbReference type="SAM" id="Phobius"/>
    </source>
</evidence>
<dbReference type="AlphaFoldDB" id="A0A978VDL1"/>
<evidence type="ECO:0000313" key="3">
    <source>
        <dbReference type="Proteomes" id="UP000813462"/>
    </source>
</evidence>
<sequence length="101" mass="11467">MSKLMSSETDEHEQYRLNRDAMKKFSIRFAKTSMVGGLCFGMFSAAFYGLQNLIAATLGLLCWVQQKLEEKTEEEILAPYTTIPDERIEKKSGSFSDGSRK</sequence>
<protein>
    <submittedName>
        <fullName evidence="2">Uncharacterized protein</fullName>
    </submittedName>
</protein>
<keyword evidence="1" id="KW-0472">Membrane</keyword>
<comment type="caution">
    <text evidence="2">The sequence shown here is derived from an EMBL/GenBank/DDBJ whole genome shotgun (WGS) entry which is preliminary data.</text>
</comment>
<accession>A0A978VDL1</accession>
<feature type="transmembrane region" description="Helical" evidence="1">
    <location>
        <begin position="29"/>
        <end position="50"/>
    </location>
</feature>
<dbReference type="EMBL" id="JAEACU010000005">
    <property type="protein sequence ID" value="KAH7528450.1"/>
    <property type="molecule type" value="Genomic_DNA"/>
</dbReference>
<dbReference type="Proteomes" id="UP000813462">
    <property type="component" value="Unassembled WGS sequence"/>
</dbReference>
<keyword evidence="1" id="KW-1133">Transmembrane helix</keyword>
<proteinExistence type="predicted"/>
<keyword evidence="1" id="KW-0812">Transmembrane</keyword>
<evidence type="ECO:0000313" key="2">
    <source>
        <dbReference type="EMBL" id="KAH7528450.1"/>
    </source>
</evidence>
<organism evidence="2 3">
    <name type="scientific">Ziziphus jujuba var. spinosa</name>
    <dbReference type="NCBI Taxonomy" id="714518"/>
    <lineage>
        <taxon>Eukaryota</taxon>
        <taxon>Viridiplantae</taxon>
        <taxon>Streptophyta</taxon>
        <taxon>Embryophyta</taxon>
        <taxon>Tracheophyta</taxon>
        <taxon>Spermatophyta</taxon>
        <taxon>Magnoliopsida</taxon>
        <taxon>eudicotyledons</taxon>
        <taxon>Gunneridae</taxon>
        <taxon>Pentapetalae</taxon>
        <taxon>rosids</taxon>
        <taxon>fabids</taxon>
        <taxon>Rosales</taxon>
        <taxon>Rhamnaceae</taxon>
        <taxon>Paliureae</taxon>
        <taxon>Ziziphus</taxon>
    </lineage>
</organism>
<name>A0A978VDL1_ZIZJJ</name>
<reference evidence="2" key="1">
    <citation type="journal article" date="2021" name="Front. Plant Sci.">
        <title>Chromosome-Scale Genome Assembly for Chinese Sour Jujube and Insights Into Its Genome Evolution and Domestication Signature.</title>
        <authorList>
            <person name="Shen L.-Y."/>
            <person name="Luo H."/>
            <person name="Wang X.-L."/>
            <person name="Wang X.-M."/>
            <person name="Qiu X.-J."/>
            <person name="Liu H."/>
            <person name="Zhou S.-S."/>
            <person name="Jia K.-H."/>
            <person name="Nie S."/>
            <person name="Bao Y.-T."/>
            <person name="Zhang R.-G."/>
            <person name="Yun Q.-Z."/>
            <person name="Chai Y.-H."/>
            <person name="Lu J.-Y."/>
            <person name="Li Y."/>
            <person name="Zhao S.-W."/>
            <person name="Mao J.-F."/>
            <person name="Jia S.-G."/>
            <person name="Mao Y.-M."/>
        </authorList>
    </citation>
    <scope>NUCLEOTIDE SEQUENCE</scope>
    <source>
        <strain evidence="2">AT0</strain>
        <tissue evidence="2">Leaf</tissue>
    </source>
</reference>